<evidence type="ECO:0000313" key="2">
    <source>
        <dbReference type="Proteomes" id="UP000272503"/>
    </source>
</evidence>
<accession>A0A3L7A7P8</accession>
<organism evidence="1 2">
    <name type="scientific">Mycetocola tolaasinivorans</name>
    <dbReference type="NCBI Taxonomy" id="76635"/>
    <lineage>
        <taxon>Bacteria</taxon>
        <taxon>Bacillati</taxon>
        <taxon>Actinomycetota</taxon>
        <taxon>Actinomycetes</taxon>
        <taxon>Micrococcales</taxon>
        <taxon>Microbacteriaceae</taxon>
        <taxon>Mycetocola</taxon>
    </lineage>
</organism>
<evidence type="ECO:0000313" key="1">
    <source>
        <dbReference type="EMBL" id="RLP76349.1"/>
    </source>
</evidence>
<protein>
    <recommendedName>
        <fullName evidence="3">DNA-binding protein</fullName>
    </recommendedName>
</protein>
<evidence type="ECO:0008006" key="3">
    <source>
        <dbReference type="Google" id="ProtNLM"/>
    </source>
</evidence>
<comment type="caution">
    <text evidence="1">The sequence shown here is derived from an EMBL/GenBank/DDBJ whole genome shotgun (WGS) entry which is preliminary data.</text>
</comment>
<reference evidence="1 2" key="1">
    <citation type="submission" date="2018-10" db="EMBL/GenBank/DDBJ databases">
        <authorList>
            <person name="Li J."/>
        </authorList>
    </citation>
    <scope>NUCLEOTIDE SEQUENCE [LARGE SCALE GENOMIC DNA]</scope>
    <source>
        <strain evidence="1 2">IF 016277</strain>
    </source>
</reference>
<dbReference type="EMBL" id="RCUX01000004">
    <property type="protein sequence ID" value="RLP76349.1"/>
    <property type="molecule type" value="Genomic_DNA"/>
</dbReference>
<name>A0A3L7A7P8_9MICO</name>
<gene>
    <name evidence="1" type="ORF">D9V32_05620</name>
</gene>
<keyword evidence="2" id="KW-1185">Reference proteome</keyword>
<dbReference type="Proteomes" id="UP000272503">
    <property type="component" value="Unassembled WGS sequence"/>
</dbReference>
<proteinExistence type="predicted"/>
<sequence>MGEMWITVAEAATLVGRFPHRIYCWIRDGDLAEGIDSDGVKRVKPSELLRVEAAKKRGRKSGIAVIR</sequence>
<dbReference type="AlphaFoldDB" id="A0A3L7A7P8"/>